<keyword evidence="6" id="KW-1185">Reference proteome</keyword>
<organism evidence="5 6">
    <name type="scientific">Caldimonas mangrovi</name>
    <dbReference type="NCBI Taxonomy" id="2944811"/>
    <lineage>
        <taxon>Bacteria</taxon>
        <taxon>Pseudomonadati</taxon>
        <taxon>Pseudomonadota</taxon>
        <taxon>Betaproteobacteria</taxon>
        <taxon>Burkholderiales</taxon>
        <taxon>Sphaerotilaceae</taxon>
        <taxon>Caldimonas</taxon>
    </lineage>
</organism>
<evidence type="ECO:0000256" key="3">
    <source>
        <dbReference type="ARBA" id="ARBA00023098"/>
    </source>
</evidence>
<keyword evidence="1" id="KW-0378">Hydrolase</keyword>
<gene>
    <name evidence="5" type="ORF">M8A51_10480</name>
</gene>
<feature type="chain" id="PRO_5047529236" description="Dienelactone hydrolase" evidence="4">
    <location>
        <begin position="20"/>
        <end position="339"/>
    </location>
</feature>
<dbReference type="InterPro" id="IPR029058">
    <property type="entry name" value="AB_hydrolase_fold"/>
</dbReference>
<dbReference type="RefSeq" id="WP_251778161.1">
    <property type="nucleotide sequence ID" value="NZ_JAMKFE010000005.1"/>
</dbReference>
<evidence type="ECO:0000313" key="6">
    <source>
        <dbReference type="Proteomes" id="UP001165541"/>
    </source>
</evidence>
<reference evidence="5" key="1">
    <citation type="submission" date="2022-05" db="EMBL/GenBank/DDBJ databases">
        <title>Schlegelella sp. nov., isolated from mangrove soil.</title>
        <authorList>
            <person name="Liu Y."/>
            <person name="Ge X."/>
            <person name="Liu W."/>
        </authorList>
    </citation>
    <scope>NUCLEOTIDE SEQUENCE</scope>
    <source>
        <strain evidence="5">S2-27</strain>
    </source>
</reference>
<evidence type="ECO:0000256" key="1">
    <source>
        <dbReference type="ARBA" id="ARBA00022801"/>
    </source>
</evidence>
<proteinExistence type="predicted"/>
<comment type="caution">
    <text evidence="5">The sequence shown here is derived from an EMBL/GenBank/DDBJ whole genome shotgun (WGS) entry which is preliminary data.</text>
</comment>
<dbReference type="PANTHER" id="PTHR10272:SF0">
    <property type="entry name" value="PLATELET-ACTIVATING FACTOR ACETYLHYDROLASE"/>
    <property type="match status" value="1"/>
</dbReference>
<keyword evidence="2" id="KW-0442">Lipid degradation</keyword>
<name>A0ABT0YMJ8_9BURK</name>
<dbReference type="SUPFAM" id="SSF53474">
    <property type="entry name" value="alpha/beta-Hydrolases"/>
    <property type="match status" value="1"/>
</dbReference>
<protein>
    <recommendedName>
        <fullName evidence="7">Dienelactone hydrolase</fullName>
    </recommendedName>
</protein>
<dbReference type="PANTHER" id="PTHR10272">
    <property type="entry name" value="PLATELET-ACTIVATING FACTOR ACETYLHYDROLASE"/>
    <property type="match status" value="1"/>
</dbReference>
<dbReference type="EMBL" id="JAMKFE010000005">
    <property type="protein sequence ID" value="MCM5679959.1"/>
    <property type="molecule type" value="Genomic_DNA"/>
</dbReference>
<accession>A0ABT0YMJ8</accession>
<evidence type="ECO:0000256" key="4">
    <source>
        <dbReference type="SAM" id="SignalP"/>
    </source>
</evidence>
<sequence length="339" mass="36131">MWKRWMTAAALAGATAAAAQPPAYNAGMTAFEVPYHGGRMEVTLWYPTRAAEALRSFGPYRPSVALGAAVVDGQYPVVLVSHGTGGGALNHHLQAEALARRGFLVASPVHPGDNFRDRSMSADARYFFERPRQLTHLLDQLLAHPQWRRSIDPARVGAMGHSAGGFSVAALAGGVPDTRRMLQHCAAVADDPACAFRDPKIGVAAPGGTPLQLPASATASGTVRDPRIRAAVLMAPLGQPIVPGSLAGSAATVKMIGAEHDEVLPRAYHYDQLRTQLPAGGQARLAAGAGHYAFIVPTDPAWKDRLGPVPTDPPGFDRERFHRQLSDEIVGFFEQALRH</sequence>
<evidence type="ECO:0000313" key="5">
    <source>
        <dbReference type="EMBL" id="MCM5679959.1"/>
    </source>
</evidence>
<dbReference type="Gene3D" id="3.40.50.1820">
    <property type="entry name" value="alpha/beta hydrolase"/>
    <property type="match status" value="1"/>
</dbReference>
<evidence type="ECO:0000256" key="2">
    <source>
        <dbReference type="ARBA" id="ARBA00022963"/>
    </source>
</evidence>
<dbReference type="PIRSF" id="PIRSF031982">
    <property type="entry name" value="UCP031982_abhydr"/>
    <property type="match status" value="1"/>
</dbReference>
<feature type="signal peptide" evidence="4">
    <location>
        <begin position="1"/>
        <end position="19"/>
    </location>
</feature>
<evidence type="ECO:0008006" key="7">
    <source>
        <dbReference type="Google" id="ProtNLM"/>
    </source>
</evidence>
<keyword evidence="4" id="KW-0732">Signal</keyword>
<dbReference type="Proteomes" id="UP001165541">
    <property type="component" value="Unassembled WGS sequence"/>
</dbReference>
<keyword evidence="3" id="KW-0443">Lipid metabolism</keyword>
<dbReference type="InterPro" id="IPR016986">
    <property type="entry name" value="UCP031982_abhydr"/>
</dbReference>